<name>A0A5Q0EWD6_ENTFL</name>
<protein>
    <submittedName>
        <fullName evidence="1">Uncharacterized protein</fullName>
    </submittedName>
</protein>
<organism evidence="1">
    <name type="scientific">Enterococcus faecalis</name>
    <name type="common">Streptococcus faecalis</name>
    <dbReference type="NCBI Taxonomy" id="1351"/>
    <lineage>
        <taxon>Bacteria</taxon>
        <taxon>Bacillati</taxon>
        <taxon>Bacillota</taxon>
        <taxon>Bacilli</taxon>
        <taxon>Lactobacillales</taxon>
        <taxon>Enterococcaceae</taxon>
        <taxon>Enterococcus</taxon>
    </lineage>
</organism>
<dbReference type="AlphaFoldDB" id="A0A5Q0EWD6"/>
<sequence>MGAEPVSEAQQLDNFFEKTRGMSIVFCHSSHFYLLFER</sequence>
<gene>
    <name evidence="1" type="ORF">CGZ46_13360</name>
</gene>
<accession>A0A5Q0EWD6</accession>
<reference evidence="1" key="1">
    <citation type="submission" date="2019-07" db="EMBL/GenBank/DDBJ databases">
        <title>Transferable Resistance Gene optrA in Enterococcus faecalis from Swine in Brazil.</title>
        <authorList>
            <person name="Almeida L.M."/>
            <person name="Lebreton F."/>
            <person name="Gaca A."/>
            <person name="Bispo P.M."/>
            <person name="Saavedra J."/>
            <person name="Filsner P."/>
            <person name="Moreno A.M."/>
            <person name="Mamizuka E.M."/>
            <person name="Gilmore M.S."/>
        </authorList>
    </citation>
    <scope>NUCLEOTIDE SEQUENCE</scope>
    <source>
        <strain evidence="1">L15</strain>
    </source>
</reference>
<dbReference type="EMBL" id="CP042213">
    <property type="protein sequence ID" value="QFY93635.1"/>
    <property type="molecule type" value="Genomic_DNA"/>
</dbReference>
<evidence type="ECO:0000313" key="1">
    <source>
        <dbReference type="EMBL" id="QFY93635.1"/>
    </source>
</evidence>
<proteinExistence type="predicted"/>